<proteinExistence type="inferred from homology"/>
<dbReference type="Proteomes" id="UP000187209">
    <property type="component" value="Unassembled WGS sequence"/>
</dbReference>
<sequence length="269" mass="31012">MARQEKMLSSSDYSQSLLSNLKKEQISSITDEPEKISTDSLSQHKKKPQKPIIFCEHCLDNQSFLQNTLIAIENSWHISLPTSGPLTNGHIWLIPNEHIVAITDIDDDEYEELINVKEKIVSFFKESYGKETIFAEIVRNIQECKHVIIECIPVNEEMNESCYGTVMQELNTADDEWTDNKKIILTRDQGIHGAVPPNFPYVFFDFSLKKGIAHVIENPRRFKNDFVINVLAENLGIELLYVRRKTSLSSIQLIRSEIEKKWIKFSLPS</sequence>
<dbReference type="InterPro" id="IPR036265">
    <property type="entry name" value="HIT-like_sf"/>
</dbReference>
<dbReference type="InterPro" id="IPR006768">
    <property type="entry name" value="Cwf19-like_C_dom-1"/>
</dbReference>
<evidence type="ECO:0000313" key="5">
    <source>
        <dbReference type="EMBL" id="OMJ81768.1"/>
    </source>
</evidence>
<feature type="domain" description="Cwf19-like C-terminal" evidence="4">
    <location>
        <begin position="44"/>
        <end position="160"/>
    </location>
</feature>
<dbReference type="GO" id="GO:0000398">
    <property type="term" value="P:mRNA splicing, via spliceosome"/>
    <property type="evidence" value="ECO:0007669"/>
    <property type="project" value="TreeGrafter"/>
</dbReference>
<evidence type="ECO:0000259" key="4">
    <source>
        <dbReference type="Pfam" id="PF04677"/>
    </source>
</evidence>
<evidence type="ECO:0000259" key="3">
    <source>
        <dbReference type="Pfam" id="PF04676"/>
    </source>
</evidence>
<dbReference type="InterPro" id="IPR006767">
    <property type="entry name" value="Cwf19-like_C_dom-2"/>
</dbReference>
<reference evidence="5 6" key="1">
    <citation type="submission" date="2016-11" db="EMBL/GenBank/DDBJ databases">
        <title>The macronuclear genome of Stentor coeruleus: a giant cell with tiny introns.</title>
        <authorList>
            <person name="Slabodnick M."/>
            <person name="Ruby J.G."/>
            <person name="Reiff S.B."/>
            <person name="Swart E.C."/>
            <person name="Gosai S."/>
            <person name="Prabakaran S."/>
            <person name="Witkowska E."/>
            <person name="Larue G.E."/>
            <person name="Fisher S."/>
            <person name="Freeman R.M."/>
            <person name="Gunawardena J."/>
            <person name="Chu W."/>
            <person name="Stover N.A."/>
            <person name="Gregory B.D."/>
            <person name="Nowacki M."/>
            <person name="Derisi J."/>
            <person name="Roy S.W."/>
            <person name="Marshall W.F."/>
            <person name="Sood P."/>
        </authorList>
    </citation>
    <scope>NUCLEOTIDE SEQUENCE [LARGE SCALE GENOMIC DNA]</scope>
    <source>
        <strain evidence="5">WM001</strain>
    </source>
</reference>
<comment type="similarity">
    <text evidence="1">Belongs to the CWF19 family.</text>
</comment>
<dbReference type="EMBL" id="MPUH01000367">
    <property type="protein sequence ID" value="OMJ81768.1"/>
    <property type="molecule type" value="Genomic_DNA"/>
</dbReference>
<feature type="region of interest" description="Disordered" evidence="2">
    <location>
        <begin position="24"/>
        <end position="44"/>
    </location>
</feature>
<dbReference type="Pfam" id="PF04676">
    <property type="entry name" value="CwfJ_C_2"/>
    <property type="match status" value="1"/>
</dbReference>
<accession>A0A1R2BYA5</accession>
<dbReference type="GO" id="GO:0071014">
    <property type="term" value="C:post-mRNA release spliceosomal complex"/>
    <property type="evidence" value="ECO:0007669"/>
    <property type="project" value="TreeGrafter"/>
</dbReference>
<dbReference type="InterPro" id="IPR040194">
    <property type="entry name" value="Cwf19-like"/>
</dbReference>
<dbReference type="PANTHER" id="PTHR12072:SF5">
    <property type="entry name" value="CWF19-LIKE PROTEIN 2"/>
    <property type="match status" value="1"/>
</dbReference>
<evidence type="ECO:0000313" key="6">
    <source>
        <dbReference type="Proteomes" id="UP000187209"/>
    </source>
</evidence>
<keyword evidence="6" id="KW-1185">Reference proteome</keyword>
<dbReference type="OrthoDB" id="441421at2759"/>
<dbReference type="SUPFAM" id="SSF54197">
    <property type="entry name" value="HIT-like"/>
    <property type="match status" value="1"/>
</dbReference>
<evidence type="ECO:0008006" key="7">
    <source>
        <dbReference type="Google" id="ProtNLM"/>
    </source>
</evidence>
<evidence type="ECO:0000256" key="2">
    <source>
        <dbReference type="SAM" id="MobiDB-lite"/>
    </source>
</evidence>
<feature type="domain" description="Cwf19-like protein C-terminal" evidence="3">
    <location>
        <begin position="176"/>
        <end position="246"/>
    </location>
</feature>
<dbReference type="PANTHER" id="PTHR12072">
    <property type="entry name" value="CWF19, CELL CYCLE CONTROL PROTEIN"/>
    <property type="match status" value="1"/>
</dbReference>
<protein>
    <recommendedName>
        <fullName evidence="7">Cwf19-like C-terminal domain-containing protein</fullName>
    </recommendedName>
</protein>
<dbReference type="AlphaFoldDB" id="A0A1R2BYA5"/>
<gene>
    <name evidence="5" type="ORF">SteCoe_17711</name>
</gene>
<dbReference type="Pfam" id="PF04677">
    <property type="entry name" value="CwfJ_C_1"/>
    <property type="match status" value="1"/>
</dbReference>
<evidence type="ECO:0000256" key="1">
    <source>
        <dbReference type="ARBA" id="ARBA00006795"/>
    </source>
</evidence>
<organism evidence="5 6">
    <name type="scientific">Stentor coeruleus</name>
    <dbReference type="NCBI Taxonomy" id="5963"/>
    <lineage>
        <taxon>Eukaryota</taxon>
        <taxon>Sar</taxon>
        <taxon>Alveolata</taxon>
        <taxon>Ciliophora</taxon>
        <taxon>Postciliodesmatophora</taxon>
        <taxon>Heterotrichea</taxon>
        <taxon>Heterotrichida</taxon>
        <taxon>Stentoridae</taxon>
        <taxon>Stentor</taxon>
    </lineage>
</organism>
<comment type="caution">
    <text evidence="5">The sequence shown here is derived from an EMBL/GenBank/DDBJ whole genome shotgun (WGS) entry which is preliminary data.</text>
</comment>
<dbReference type="Gene3D" id="3.30.428.10">
    <property type="entry name" value="HIT-like"/>
    <property type="match status" value="1"/>
</dbReference>
<name>A0A1R2BYA5_9CILI</name>